<proteinExistence type="predicted"/>
<dbReference type="Proteomes" id="UP001442841">
    <property type="component" value="Chromosome"/>
</dbReference>
<dbReference type="RefSeq" id="WP_425307231.1">
    <property type="nucleotide sequence ID" value="NZ_CP154795.1"/>
</dbReference>
<sequence length="488" mass="51357">MFRNRAVVVGAGPNGLAAAIVLARAGMDVTVFEAESEAGGATRSAPVFGPGTIVDLGSAAHPLGVSSPFLRSLDLERHGLRWIHPDIPAAHPLEDRPAALLHASLDRTAAELGRDGRSWRWLLGSSVRHWDRLTETLLGPLVRIPRDPLVLGDFGVCAVAPATALARLAFSDEPARALFAGCAAHSFVPLHHPLTSAFGLLLAAAAHSRGWPVAQGGSRAIARALVAELEAHGGRVVTDHPVADLAELGPADLTLLDIGPRAALDLLGDRLPSRVARAFRAWRYGPSAHKVDYLLDGPVPWTDERVGGAGTVHLGGTMAEIAEAESLVAQGRHPERPYVLLCQQSVADATRVPPGQQVVYAYAHTPRASADPATGQRIDAQIERFAPGFRDRILARVETPPAALERFDRNLVDGDIIGGSIIGTQQVLRPRATLQPYSLGVPGVFLCSASTPPGGGVHGMSGYHAARAALASLHRGSRDRSAGGRVGE</sequence>
<keyword evidence="2" id="KW-1185">Reference proteome</keyword>
<protein>
    <submittedName>
        <fullName evidence="1">NAD(P)/FAD-dependent oxidoreductase</fullName>
    </submittedName>
</protein>
<gene>
    <name evidence="1" type="ORF">AADG42_00240</name>
</gene>
<dbReference type="InterPro" id="IPR036188">
    <property type="entry name" value="FAD/NAD-bd_sf"/>
</dbReference>
<name>A0ABZ3FIF2_9ACTN</name>
<dbReference type="SUPFAM" id="SSF51905">
    <property type="entry name" value="FAD/NAD(P)-binding domain"/>
    <property type="match status" value="1"/>
</dbReference>
<reference evidence="1 2" key="1">
    <citation type="submission" date="2024-04" db="EMBL/GenBank/DDBJ databases">
        <title>Isolation of an actinomycete strain from pig manure.</title>
        <authorList>
            <person name="Gong T."/>
            <person name="Yu Z."/>
            <person name="An M."/>
            <person name="Wei C."/>
            <person name="Yang W."/>
            <person name="Liu L."/>
        </authorList>
    </citation>
    <scope>NUCLEOTIDE SEQUENCE [LARGE SCALE GENOMIC DNA]</scope>
    <source>
        <strain evidence="1 2">ZF39</strain>
    </source>
</reference>
<accession>A0ABZ3FIF2</accession>
<dbReference type="Pfam" id="PF13450">
    <property type="entry name" value="NAD_binding_8"/>
    <property type="match status" value="1"/>
</dbReference>
<dbReference type="PANTHER" id="PTHR10668:SF105">
    <property type="entry name" value="DEHYDROGENASE-RELATED"/>
    <property type="match status" value="1"/>
</dbReference>
<evidence type="ECO:0000313" key="1">
    <source>
        <dbReference type="EMBL" id="XAN05798.1"/>
    </source>
</evidence>
<dbReference type="PRINTS" id="PR00419">
    <property type="entry name" value="ADXRDTASE"/>
</dbReference>
<evidence type="ECO:0000313" key="2">
    <source>
        <dbReference type="Proteomes" id="UP001442841"/>
    </source>
</evidence>
<dbReference type="PANTHER" id="PTHR10668">
    <property type="entry name" value="PHYTOENE DEHYDROGENASE"/>
    <property type="match status" value="1"/>
</dbReference>
<dbReference type="Gene3D" id="3.50.50.60">
    <property type="entry name" value="FAD/NAD(P)-binding domain"/>
    <property type="match status" value="1"/>
</dbReference>
<organism evidence="1 2">
    <name type="scientific">Ammonicoccus fulvus</name>
    <dbReference type="NCBI Taxonomy" id="3138240"/>
    <lineage>
        <taxon>Bacteria</taxon>
        <taxon>Bacillati</taxon>
        <taxon>Actinomycetota</taxon>
        <taxon>Actinomycetes</taxon>
        <taxon>Propionibacteriales</taxon>
        <taxon>Propionibacteriaceae</taxon>
        <taxon>Ammonicoccus</taxon>
    </lineage>
</organism>
<dbReference type="EMBL" id="CP154795">
    <property type="protein sequence ID" value="XAN05798.1"/>
    <property type="molecule type" value="Genomic_DNA"/>
</dbReference>